<evidence type="ECO:0000313" key="2">
    <source>
        <dbReference type="Proteomes" id="UP000198508"/>
    </source>
</evidence>
<evidence type="ECO:0000313" key="1">
    <source>
        <dbReference type="EMBL" id="SEU20409.1"/>
    </source>
</evidence>
<accession>A0A1I0K8S4</accession>
<dbReference type="InterPro" id="IPR009660">
    <property type="entry name" value="Phage_A500_Gp15"/>
</dbReference>
<dbReference type="EMBL" id="FOIM01000054">
    <property type="protein sequence ID" value="SEU20409.1"/>
    <property type="molecule type" value="Genomic_DNA"/>
</dbReference>
<keyword evidence="2" id="KW-1185">Reference proteome</keyword>
<reference evidence="2" key="1">
    <citation type="submission" date="2016-10" db="EMBL/GenBank/DDBJ databases">
        <authorList>
            <person name="Varghese N."/>
            <person name="Submissions S."/>
        </authorList>
    </citation>
    <scope>NUCLEOTIDE SEQUENCE [LARGE SCALE GENOMIC DNA]</scope>
    <source>
        <strain evidence="2">NLAE-zl-G277</strain>
    </source>
</reference>
<gene>
    <name evidence="1" type="ORF">SAMN05216313_15420</name>
</gene>
<dbReference type="Proteomes" id="UP000198508">
    <property type="component" value="Unassembled WGS sequence"/>
</dbReference>
<organism evidence="1 2">
    <name type="scientific">Enterocloster lavalensis</name>
    <dbReference type="NCBI Taxonomy" id="460384"/>
    <lineage>
        <taxon>Bacteria</taxon>
        <taxon>Bacillati</taxon>
        <taxon>Bacillota</taxon>
        <taxon>Clostridia</taxon>
        <taxon>Lachnospirales</taxon>
        <taxon>Lachnospiraceae</taxon>
        <taxon>Enterocloster</taxon>
    </lineage>
</organism>
<proteinExistence type="predicted"/>
<protein>
    <submittedName>
        <fullName evidence="1">Bacteriophage Gp15 protein</fullName>
    </submittedName>
</protein>
<dbReference type="STRING" id="460384.SAMN05216313_15420"/>
<name>A0A1I0K8S4_9FIRM</name>
<dbReference type="Pfam" id="PF06854">
    <property type="entry name" value="Phage_Gp15"/>
    <property type="match status" value="1"/>
</dbReference>
<dbReference type="RefSeq" id="WP_092371698.1">
    <property type="nucleotide sequence ID" value="NZ_FOIM01000054.1"/>
</dbReference>
<sequence>MIGRLPSALEVGGKLYKIRTDFREILTIMLAFADPELDEREKYAVMLTILYEDHDIPAEDVPEAIERAIWFLDCGQTNEDKKPPRKVMDWEQDESILFPSINKVAGKEVRAVEHMHWWTFMGYFMEIEDGTFSTVLSIRQKRSRGKKLEKWEQEFYRNNRALCDLKTRYTAEEQAEIDEWNKLLG</sequence>
<dbReference type="AlphaFoldDB" id="A0A1I0K8S4"/>